<comment type="caution">
    <text evidence="1">The sequence shown here is derived from an EMBL/GenBank/DDBJ whole genome shotgun (WGS) entry which is preliminary data.</text>
</comment>
<keyword evidence="2" id="KW-1185">Reference proteome</keyword>
<reference evidence="1" key="1">
    <citation type="submission" date="2023-07" db="EMBL/GenBank/DDBJ databases">
        <title>draft genome sequence of fig (Ficus carica).</title>
        <authorList>
            <person name="Takahashi T."/>
            <person name="Nishimura K."/>
        </authorList>
    </citation>
    <scope>NUCLEOTIDE SEQUENCE</scope>
</reference>
<protein>
    <submittedName>
        <fullName evidence="1">Uncharacterized protein</fullName>
    </submittedName>
</protein>
<accession>A0AA87Z0M4</accession>
<evidence type="ECO:0000313" key="2">
    <source>
        <dbReference type="Proteomes" id="UP001187192"/>
    </source>
</evidence>
<name>A0AA87Z0M4_FICCA</name>
<gene>
    <name evidence="1" type="ORF">TIFTF001_051297</name>
</gene>
<sequence>MTDGTNRIHSRDMIEVRSTTLGKEMRRSTRLYTYEDSLTDGQEVDNVSFTAWLSAFLIQLHHSLRLLLVLGSGYPPF</sequence>
<evidence type="ECO:0000313" key="1">
    <source>
        <dbReference type="EMBL" id="GMN23269.1"/>
    </source>
</evidence>
<dbReference type="AlphaFoldDB" id="A0AA87Z0M4"/>
<organism evidence="1 2">
    <name type="scientific">Ficus carica</name>
    <name type="common">Common fig</name>
    <dbReference type="NCBI Taxonomy" id="3494"/>
    <lineage>
        <taxon>Eukaryota</taxon>
        <taxon>Viridiplantae</taxon>
        <taxon>Streptophyta</taxon>
        <taxon>Embryophyta</taxon>
        <taxon>Tracheophyta</taxon>
        <taxon>Spermatophyta</taxon>
        <taxon>Magnoliopsida</taxon>
        <taxon>eudicotyledons</taxon>
        <taxon>Gunneridae</taxon>
        <taxon>Pentapetalae</taxon>
        <taxon>rosids</taxon>
        <taxon>fabids</taxon>
        <taxon>Rosales</taxon>
        <taxon>Moraceae</taxon>
        <taxon>Ficeae</taxon>
        <taxon>Ficus</taxon>
    </lineage>
</organism>
<proteinExistence type="predicted"/>
<dbReference type="Proteomes" id="UP001187192">
    <property type="component" value="Unassembled WGS sequence"/>
</dbReference>
<dbReference type="EMBL" id="BTGU01009368">
    <property type="protein sequence ID" value="GMN23269.1"/>
    <property type="molecule type" value="Genomic_DNA"/>
</dbReference>